<dbReference type="PANTHER" id="PTHR11011:SF45">
    <property type="entry name" value="FATTY ACYL-COA REDUCTASE CG8306-RELATED"/>
    <property type="match status" value="1"/>
</dbReference>
<dbReference type="CDD" id="cd09071">
    <property type="entry name" value="FAR_C"/>
    <property type="match status" value="1"/>
</dbReference>
<dbReference type="InterPro" id="IPR026055">
    <property type="entry name" value="FAR"/>
</dbReference>
<dbReference type="EC" id="1.2.1.84" evidence="4"/>
<accession>A0AAV5TDS2</accession>
<keyword evidence="4" id="KW-0560">Oxidoreductase</keyword>
<evidence type="ECO:0000259" key="6">
    <source>
        <dbReference type="Pfam" id="PF07993"/>
    </source>
</evidence>
<comment type="catalytic activity">
    <reaction evidence="4">
        <text>a long-chain fatty acyl-CoA + 2 NADPH + 2 H(+) = a long-chain primary fatty alcohol + 2 NADP(+) + CoA</text>
        <dbReference type="Rhea" id="RHEA:52716"/>
        <dbReference type="ChEBI" id="CHEBI:15378"/>
        <dbReference type="ChEBI" id="CHEBI:57287"/>
        <dbReference type="ChEBI" id="CHEBI:57783"/>
        <dbReference type="ChEBI" id="CHEBI:58349"/>
        <dbReference type="ChEBI" id="CHEBI:77396"/>
        <dbReference type="ChEBI" id="CHEBI:83139"/>
        <dbReference type="EC" id="1.2.1.84"/>
    </reaction>
</comment>
<dbReference type="Pfam" id="PF07993">
    <property type="entry name" value="NAD_binding_4"/>
    <property type="match status" value="1"/>
</dbReference>
<evidence type="ECO:0000256" key="3">
    <source>
        <dbReference type="ARBA" id="ARBA00023098"/>
    </source>
</evidence>
<proteinExistence type="inferred from homology"/>
<evidence type="ECO:0000256" key="4">
    <source>
        <dbReference type="RuleBase" id="RU363097"/>
    </source>
</evidence>
<dbReference type="GO" id="GO:0035336">
    <property type="term" value="P:long-chain fatty-acyl-CoA metabolic process"/>
    <property type="evidence" value="ECO:0007669"/>
    <property type="project" value="TreeGrafter"/>
</dbReference>
<dbReference type="InterPro" id="IPR036291">
    <property type="entry name" value="NAD(P)-bd_dom_sf"/>
</dbReference>
<dbReference type="PANTHER" id="PTHR11011">
    <property type="entry name" value="MALE STERILITY PROTEIN 2-RELATED"/>
    <property type="match status" value="1"/>
</dbReference>
<evidence type="ECO:0000259" key="5">
    <source>
        <dbReference type="Pfam" id="PF03015"/>
    </source>
</evidence>
<dbReference type="Pfam" id="PF03015">
    <property type="entry name" value="Sterile"/>
    <property type="match status" value="1"/>
</dbReference>
<feature type="non-terminal residue" evidence="7">
    <location>
        <position position="470"/>
    </location>
</feature>
<keyword evidence="3 4" id="KW-0443">Lipid metabolism</keyword>
<keyword evidence="8" id="KW-1185">Reference proteome</keyword>
<dbReference type="GO" id="GO:0005777">
    <property type="term" value="C:peroxisome"/>
    <property type="evidence" value="ECO:0007669"/>
    <property type="project" value="TreeGrafter"/>
</dbReference>
<sequence length="470" mass="53095">QMPSVNSLFAGRTVFLTGGSGFVGMVVIEKFLHDVPDVEKILVLVRAAKGKSAQQRWVDISQSVLFNRVRAQCPWALEKVVPVEGDITIDDMGLSEENLKSVLEETSVVLHCAATVRFNDTLRSAIELNVKGVDRMISLCKRMPKLDCFLHCSTCYVNVDKQDEIEEKLYDVVCDPRKLIDAQSWMTDEMLNGITASITKKYFNTYCFTKHVAEELVKRECVDLPTLIFRPAIIAGIWKDGIPGWADAFQGITANALGFGTGTIPRMPCDVKNPLDVVPVDVVSNMMITCAAYRLHLTQKKDRSMPVFHCNSSHLNPLSAELYRDLCGTFLQTYPLQQILFSPSAGTRGTPAMENAMHSFKQNVIGPALDKAGSLAGKRPFWTRTFTKVREVYGVFIPFTSKRWIYQSNGMVELIGKMQPDDLERFDFDLRKLDWTDFISDVLFGMKTFLTKNDIMCDEKLFEARRKMKM</sequence>
<comment type="caution">
    <text evidence="7">The sequence shown here is derived from an EMBL/GenBank/DDBJ whole genome shotgun (WGS) entry which is preliminary data.</text>
</comment>
<keyword evidence="4" id="KW-0521">NADP</keyword>
<dbReference type="Gene3D" id="3.40.50.720">
    <property type="entry name" value="NAD(P)-binding Rossmann-like Domain"/>
    <property type="match status" value="1"/>
</dbReference>
<dbReference type="InterPro" id="IPR013120">
    <property type="entry name" value="FAR_NAD-bd"/>
</dbReference>
<feature type="non-terminal residue" evidence="7">
    <location>
        <position position="1"/>
    </location>
</feature>
<dbReference type="SUPFAM" id="SSF51735">
    <property type="entry name" value="NAD(P)-binding Rossmann-fold domains"/>
    <property type="match status" value="1"/>
</dbReference>
<keyword evidence="2 4" id="KW-0444">Lipid biosynthesis</keyword>
<evidence type="ECO:0000256" key="1">
    <source>
        <dbReference type="ARBA" id="ARBA00005928"/>
    </source>
</evidence>
<feature type="domain" description="Thioester reductase (TE)" evidence="6">
    <location>
        <begin position="16"/>
        <end position="287"/>
    </location>
</feature>
<evidence type="ECO:0000313" key="7">
    <source>
        <dbReference type="EMBL" id="GMS93370.1"/>
    </source>
</evidence>
<dbReference type="EMBL" id="BTSX01000004">
    <property type="protein sequence ID" value="GMS93370.1"/>
    <property type="molecule type" value="Genomic_DNA"/>
</dbReference>
<reference evidence="7" key="1">
    <citation type="submission" date="2023-10" db="EMBL/GenBank/DDBJ databases">
        <title>Genome assembly of Pristionchus species.</title>
        <authorList>
            <person name="Yoshida K."/>
            <person name="Sommer R.J."/>
        </authorList>
    </citation>
    <scope>NUCLEOTIDE SEQUENCE</scope>
    <source>
        <strain evidence="7">RS0144</strain>
    </source>
</reference>
<dbReference type="FunFam" id="3.40.50.720:FF:000751">
    <property type="entry name" value="Fatty acyl-CoA reductase"/>
    <property type="match status" value="1"/>
</dbReference>
<gene>
    <name evidence="7" type="ORF">PENTCL1PPCAC_15545</name>
</gene>
<comment type="similarity">
    <text evidence="1 4">Belongs to the fatty acyl-CoA reductase family.</text>
</comment>
<dbReference type="CDD" id="cd05236">
    <property type="entry name" value="FAR-N_SDR_e"/>
    <property type="match status" value="1"/>
</dbReference>
<dbReference type="GO" id="GO:0080019">
    <property type="term" value="F:alcohol-forming very long-chain fatty acyl-CoA reductase activity"/>
    <property type="evidence" value="ECO:0007669"/>
    <property type="project" value="InterPro"/>
</dbReference>
<organism evidence="7 8">
    <name type="scientific">Pristionchus entomophagus</name>
    <dbReference type="NCBI Taxonomy" id="358040"/>
    <lineage>
        <taxon>Eukaryota</taxon>
        <taxon>Metazoa</taxon>
        <taxon>Ecdysozoa</taxon>
        <taxon>Nematoda</taxon>
        <taxon>Chromadorea</taxon>
        <taxon>Rhabditida</taxon>
        <taxon>Rhabditina</taxon>
        <taxon>Diplogasteromorpha</taxon>
        <taxon>Diplogasteroidea</taxon>
        <taxon>Neodiplogasteridae</taxon>
        <taxon>Pristionchus</taxon>
    </lineage>
</organism>
<dbReference type="AlphaFoldDB" id="A0AAV5TDS2"/>
<evidence type="ECO:0000313" key="8">
    <source>
        <dbReference type="Proteomes" id="UP001432027"/>
    </source>
</evidence>
<comment type="function">
    <text evidence="4">Catalyzes the reduction of fatty acyl-CoA to fatty alcohols.</text>
</comment>
<dbReference type="InterPro" id="IPR033640">
    <property type="entry name" value="FAR_C"/>
</dbReference>
<name>A0AAV5TDS2_9BILA</name>
<dbReference type="Proteomes" id="UP001432027">
    <property type="component" value="Unassembled WGS sequence"/>
</dbReference>
<protein>
    <recommendedName>
        <fullName evidence="4">Fatty acyl-CoA reductase</fullName>
        <ecNumber evidence="4">1.2.1.84</ecNumber>
    </recommendedName>
</protein>
<feature type="domain" description="Fatty acyl-CoA reductase C-terminal" evidence="5">
    <location>
        <begin position="368"/>
        <end position="452"/>
    </location>
</feature>
<dbReference type="GO" id="GO:0102965">
    <property type="term" value="F:alcohol-forming long-chain fatty acyl-CoA reductase activity"/>
    <property type="evidence" value="ECO:0007669"/>
    <property type="project" value="UniProtKB-EC"/>
</dbReference>
<evidence type="ECO:0000256" key="2">
    <source>
        <dbReference type="ARBA" id="ARBA00022516"/>
    </source>
</evidence>